<evidence type="ECO:0000313" key="3">
    <source>
        <dbReference type="Proteomes" id="UP001230504"/>
    </source>
</evidence>
<name>A0AAD8PKN8_9PEZI</name>
<dbReference type="EMBL" id="JAHLJV010000135">
    <property type="protein sequence ID" value="KAK1569435.1"/>
    <property type="molecule type" value="Genomic_DNA"/>
</dbReference>
<feature type="transmembrane region" description="Helical" evidence="1">
    <location>
        <begin position="70"/>
        <end position="89"/>
    </location>
</feature>
<keyword evidence="1" id="KW-0812">Transmembrane</keyword>
<keyword evidence="3" id="KW-1185">Reference proteome</keyword>
<keyword evidence="1" id="KW-0472">Membrane</keyword>
<reference evidence="2" key="1">
    <citation type="submission" date="2021-06" db="EMBL/GenBank/DDBJ databases">
        <title>Comparative genomics, transcriptomics and evolutionary studies reveal genomic signatures of adaptation to plant cell wall in hemibiotrophic fungi.</title>
        <authorList>
            <consortium name="DOE Joint Genome Institute"/>
            <person name="Baroncelli R."/>
            <person name="Diaz J.F."/>
            <person name="Benocci T."/>
            <person name="Peng M."/>
            <person name="Battaglia E."/>
            <person name="Haridas S."/>
            <person name="Andreopoulos W."/>
            <person name="Labutti K."/>
            <person name="Pangilinan J."/>
            <person name="Floch G.L."/>
            <person name="Makela M.R."/>
            <person name="Henrissat B."/>
            <person name="Grigoriev I.V."/>
            <person name="Crouch J.A."/>
            <person name="De Vries R.P."/>
            <person name="Sukno S.A."/>
            <person name="Thon M.R."/>
        </authorList>
    </citation>
    <scope>NUCLEOTIDE SEQUENCE</scope>
    <source>
        <strain evidence="2">CBS 125086</strain>
    </source>
</reference>
<dbReference type="GeneID" id="85444665"/>
<dbReference type="RefSeq" id="XP_060407676.1">
    <property type="nucleotide sequence ID" value="XM_060560425.1"/>
</dbReference>
<keyword evidence="1" id="KW-1133">Transmembrane helix</keyword>
<organism evidence="2 3">
    <name type="scientific">Colletotrichum navitas</name>
    <dbReference type="NCBI Taxonomy" id="681940"/>
    <lineage>
        <taxon>Eukaryota</taxon>
        <taxon>Fungi</taxon>
        <taxon>Dikarya</taxon>
        <taxon>Ascomycota</taxon>
        <taxon>Pezizomycotina</taxon>
        <taxon>Sordariomycetes</taxon>
        <taxon>Hypocreomycetidae</taxon>
        <taxon>Glomerellales</taxon>
        <taxon>Glomerellaceae</taxon>
        <taxon>Colletotrichum</taxon>
        <taxon>Colletotrichum graminicola species complex</taxon>
    </lineage>
</organism>
<dbReference type="Proteomes" id="UP001230504">
    <property type="component" value="Unassembled WGS sequence"/>
</dbReference>
<evidence type="ECO:0000313" key="2">
    <source>
        <dbReference type="EMBL" id="KAK1569435.1"/>
    </source>
</evidence>
<evidence type="ECO:0000256" key="1">
    <source>
        <dbReference type="SAM" id="Phobius"/>
    </source>
</evidence>
<accession>A0AAD8PKN8</accession>
<protein>
    <submittedName>
        <fullName evidence="2">Uncharacterized protein</fullName>
    </submittedName>
</protein>
<sequence length="202" mass="23296">MSTFLKNSKPRVNKKLLKVVKRGSVGIEGKKNPKGSLRPRTLPYKALSKKVLKLSKVRKLKEDNKAIGVFFNYFFTFTSVFLRDIILLYKEGYKYKVNYTIINNIAKTIPIARPKINKAIYRLSSYSAKKTVSSFYISSKILYNFIRIGLVVKANKVILVKKLYSRLLYIFSIARIFKNNLVKISYTKNTKALSISIIYTKA</sequence>
<comment type="caution">
    <text evidence="2">The sequence shown here is derived from an EMBL/GenBank/DDBJ whole genome shotgun (WGS) entry which is preliminary data.</text>
</comment>
<proteinExistence type="predicted"/>
<gene>
    <name evidence="2" type="ORF">LY79DRAFT_584725</name>
</gene>
<dbReference type="AlphaFoldDB" id="A0AAD8PKN8"/>